<evidence type="ECO:0000256" key="2">
    <source>
        <dbReference type="ARBA" id="ARBA00007441"/>
    </source>
</evidence>
<keyword evidence="5" id="KW-0663">Pyridoxal phosphate</keyword>
<dbReference type="Proteomes" id="UP000298030">
    <property type="component" value="Unassembled WGS sequence"/>
</dbReference>
<evidence type="ECO:0000256" key="3">
    <source>
        <dbReference type="ARBA" id="ARBA00022576"/>
    </source>
</evidence>
<dbReference type="CDD" id="cd00609">
    <property type="entry name" value="AAT_like"/>
    <property type="match status" value="1"/>
</dbReference>
<dbReference type="OrthoDB" id="691673at2759"/>
<evidence type="ECO:0000313" key="7">
    <source>
        <dbReference type="EMBL" id="TEB30235.1"/>
    </source>
</evidence>
<dbReference type="SUPFAM" id="SSF53383">
    <property type="entry name" value="PLP-dependent transferases"/>
    <property type="match status" value="1"/>
</dbReference>
<dbReference type="STRING" id="71717.A0A4Y7T7W2"/>
<accession>A0A4Y7T7W2</accession>
<keyword evidence="4 7" id="KW-0808">Transferase</keyword>
<dbReference type="InterPro" id="IPR015424">
    <property type="entry name" value="PyrdxlP-dep_Trfase"/>
</dbReference>
<evidence type="ECO:0000259" key="6">
    <source>
        <dbReference type="Pfam" id="PF00155"/>
    </source>
</evidence>
<evidence type="ECO:0000256" key="5">
    <source>
        <dbReference type="ARBA" id="ARBA00022898"/>
    </source>
</evidence>
<dbReference type="GO" id="GO:0008483">
    <property type="term" value="F:transaminase activity"/>
    <property type="evidence" value="ECO:0007669"/>
    <property type="project" value="UniProtKB-KW"/>
</dbReference>
<sequence>MTPNNEKLPESIDLTHHLSAFSKARPTSPLKDLQKYWGKPGLISLAGGLPSPEVFPFSSVGANILLPDTFPARPSLSAEGPLSWLLNLFSSGKAKTTRIEIPRYANTPGGLDLATILQYTLASGHPKLKEFAKAMADRVYRPAYSDYTVLAHVGNTDGWVKAVMTLCNPGEGVLASVWTYPSALVAMRPYDIQAVPVAMDGQGMRSDALRELLANWDAEERGMARPHVMYTVPVGQNPTGAVSRPPPSACIRLITASQTMEANRKKEIYDICVEYDVVIVEDDPYYFLQEGPYYPRPYRAREHDKKDDSLQKYIDSLTPSYLRMDYQGRVIRLDTFSKTVAPGCRMGWFTCNPKFAERLERQAETSSQAPSGFSQGLVISMIEQWGFDGFIRWTQGLANQYTIRRDYIIDRFAEEFDLRVGVVPEKSSIDYFTGCSVYTAYPKERSRLMSEKATLEREALLSFVPPTSGMFLWVKLHLERHPRYGSVPTKELEKLLWIELAEAGVLFGPGQIFAAEYDEIAAGHFRISFSNAEFNDLKKGISIFAQVLVKFLRD</sequence>
<proteinExistence type="inferred from homology"/>
<dbReference type="Pfam" id="PF00155">
    <property type="entry name" value="Aminotran_1_2"/>
    <property type="match status" value="2"/>
</dbReference>
<dbReference type="PANTHER" id="PTHR42790:SF1">
    <property type="entry name" value="AROMATIC AMINO ACID AMINOTRANSFERASE, HYPOTHETICAL (EUROFUNG)"/>
    <property type="match status" value="1"/>
</dbReference>
<comment type="similarity">
    <text evidence="2">Belongs to the class-I pyridoxal-phosphate-dependent aminotransferase family.</text>
</comment>
<dbReference type="EMBL" id="QPFP01000024">
    <property type="protein sequence ID" value="TEB30235.1"/>
    <property type="molecule type" value="Genomic_DNA"/>
</dbReference>
<dbReference type="InterPro" id="IPR015421">
    <property type="entry name" value="PyrdxlP-dep_Trfase_major"/>
</dbReference>
<dbReference type="Gene3D" id="3.40.640.10">
    <property type="entry name" value="Type I PLP-dependent aspartate aminotransferase-like (Major domain)"/>
    <property type="match status" value="2"/>
</dbReference>
<dbReference type="InterPro" id="IPR004839">
    <property type="entry name" value="Aminotransferase_I/II_large"/>
</dbReference>
<organism evidence="7 8">
    <name type="scientific">Coprinellus micaceus</name>
    <name type="common">Glistening ink-cap mushroom</name>
    <name type="synonym">Coprinus micaceus</name>
    <dbReference type="NCBI Taxonomy" id="71717"/>
    <lineage>
        <taxon>Eukaryota</taxon>
        <taxon>Fungi</taxon>
        <taxon>Dikarya</taxon>
        <taxon>Basidiomycota</taxon>
        <taxon>Agaricomycotina</taxon>
        <taxon>Agaricomycetes</taxon>
        <taxon>Agaricomycetidae</taxon>
        <taxon>Agaricales</taxon>
        <taxon>Agaricineae</taxon>
        <taxon>Psathyrellaceae</taxon>
        <taxon>Coprinellus</taxon>
    </lineage>
</organism>
<gene>
    <name evidence="7" type="ORF">FA13DRAFT_1665004</name>
</gene>
<protein>
    <submittedName>
        <fullName evidence="7">PLP-dependent transferase</fullName>
    </submittedName>
</protein>
<evidence type="ECO:0000313" key="8">
    <source>
        <dbReference type="Proteomes" id="UP000298030"/>
    </source>
</evidence>
<dbReference type="AlphaFoldDB" id="A0A4Y7T7W2"/>
<feature type="domain" description="Aminotransferase class I/classII large" evidence="6">
    <location>
        <begin position="266"/>
        <end position="533"/>
    </location>
</feature>
<keyword evidence="3" id="KW-0032">Aminotransferase</keyword>
<dbReference type="GO" id="GO:1901605">
    <property type="term" value="P:alpha-amino acid metabolic process"/>
    <property type="evidence" value="ECO:0007669"/>
    <property type="project" value="TreeGrafter"/>
</dbReference>
<feature type="domain" description="Aminotransferase class I/classII large" evidence="6">
    <location>
        <begin position="125"/>
        <end position="243"/>
    </location>
</feature>
<dbReference type="PANTHER" id="PTHR42790">
    <property type="entry name" value="AMINOTRANSFERASE"/>
    <property type="match status" value="1"/>
</dbReference>
<dbReference type="InterPro" id="IPR050859">
    <property type="entry name" value="Class-I_PLP-dep_aminotransf"/>
</dbReference>
<comment type="cofactor">
    <cofactor evidence="1">
        <name>pyridoxal 5'-phosphate</name>
        <dbReference type="ChEBI" id="CHEBI:597326"/>
    </cofactor>
</comment>
<reference evidence="7 8" key="1">
    <citation type="journal article" date="2019" name="Nat. Ecol. Evol.">
        <title>Megaphylogeny resolves global patterns of mushroom evolution.</title>
        <authorList>
            <person name="Varga T."/>
            <person name="Krizsan K."/>
            <person name="Foldi C."/>
            <person name="Dima B."/>
            <person name="Sanchez-Garcia M."/>
            <person name="Sanchez-Ramirez S."/>
            <person name="Szollosi G.J."/>
            <person name="Szarkandi J.G."/>
            <person name="Papp V."/>
            <person name="Albert L."/>
            <person name="Andreopoulos W."/>
            <person name="Angelini C."/>
            <person name="Antonin V."/>
            <person name="Barry K.W."/>
            <person name="Bougher N.L."/>
            <person name="Buchanan P."/>
            <person name="Buyck B."/>
            <person name="Bense V."/>
            <person name="Catcheside P."/>
            <person name="Chovatia M."/>
            <person name="Cooper J."/>
            <person name="Damon W."/>
            <person name="Desjardin D."/>
            <person name="Finy P."/>
            <person name="Geml J."/>
            <person name="Haridas S."/>
            <person name="Hughes K."/>
            <person name="Justo A."/>
            <person name="Karasinski D."/>
            <person name="Kautmanova I."/>
            <person name="Kiss B."/>
            <person name="Kocsube S."/>
            <person name="Kotiranta H."/>
            <person name="LaButti K.M."/>
            <person name="Lechner B.E."/>
            <person name="Liimatainen K."/>
            <person name="Lipzen A."/>
            <person name="Lukacs Z."/>
            <person name="Mihaltcheva S."/>
            <person name="Morgado L.N."/>
            <person name="Niskanen T."/>
            <person name="Noordeloos M.E."/>
            <person name="Ohm R.A."/>
            <person name="Ortiz-Santana B."/>
            <person name="Ovrebo C."/>
            <person name="Racz N."/>
            <person name="Riley R."/>
            <person name="Savchenko A."/>
            <person name="Shiryaev A."/>
            <person name="Soop K."/>
            <person name="Spirin V."/>
            <person name="Szebenyi C."/>
            <person name="Tomsovsky M."/>
            <person name="Tulloss R.E."/>
            <person name="Uehling J."/>
            <person name="Grigoriev I.V."/>
            <person name="Vagvolgyi C."/>
            <person name="Papp T."/>
            <person name="Martin F.M."/>
            <person name="Miettinen O."/>
            <person name="Hibbett D.S."/>
            <person name="Nagy L.G."/>
        </authorList>
    </citation>
    <scope>NUCLEOTIDE SEQUENCE [LARGE SCALE GENOMIC DNA]</scope>
    <source>
        <strain evidence="7 8">FP101781</strain>
    </source>
</reference>
<keyword evidence="8" id="KW-1185">Reference proteome</keyword>
<name>A0A4Y7T7W2_COPMI</name>
<comment type="caution">
    <text evidence="7">The sequence shown here is derived from an EMBL/GenBank/DDBJ whole genome shotgun (WGS) entry which is preliminary data.</text>
</comment>
<evidence type="ECO:0000256" key="4">
    <source>
        <dbReference type="ARBA" id="ARBA00022679"/>
    </source>
</evidence>
<evidence type="ECO:0000256" key="1">
    <source>
        <dbReference type="ARBA" id="ARBA00001933"/>
    </source>
</evidence>
<dbReference type="GO" id="GO:0030170">
    <property type="term" value="F:pyridoxal phosphate binding"/>
    <property type="evidence" value="ECO:0007669"/>
    <property type="project" value="InterPro"/>
</dbReference>